<dbReference type="AlphaFoldDB" id="A0A6G5QLD0"/>
<evidence type="ECO:0000259" key="1">
    <source>
        <dbReference type="Pfam" id="PF00501"/>
    </source>
</evidence>
<dbReference type="InterPro" id="IPR025110">
    <property type="entry name" value="AMP-bd_C"/>
</dbReference>
<organism evidence="3 4">
    <name type="scientific">Campylobacter rectus</name>
    <name type="common">Wolinella recta</name>
    <dbReference type="NCBI Taxonomy" id="203"/>
    <lineage>
        <taxon>Bacteria</taxon>
        <taxon>Pseudomonadati</taxon>
        <taxon>Campylobacterota</taxon>
        <taxon>Epsilonproteobacteria</taxon>
        <taxon>Campylobacterales</taxon>
        <taxon>Campylobacteraceae</taxon>
        <taxon>Campylobacter</taxon>
    </lineage>
</organism>
<dbReference type="RefSeq" id="WP_002946187.1">
    <property type="nucleotide sequence ID" value="NZ_CP012543.1"/>
</dbReference>
<accession>A0A6G5QLD0</accession>
<protein>
    <submittedName>
        <fullName evidence="3">Putative nonribosomal peptide synthetase (Adenylation domain)</fullName>
    </submittedName>
</protein>
<dbReference type="InterPro" id="IPR045851">
    <property type="entry name" value="AMP-bd_C_sf"/>
</dbReference>
<dbReference type="GO" id="GO:0005737">
    <property type="term" value="C:cytoplasm"/>
    <property type="evidence" value="ECO:0007669"/>
    <property type="project" value="TreeGrafter"/>
</dbReference>
<dbReference type="InterPro" id="IPR000873">
    <property type="entry name" value="AMP-dep_synth/lig_dom"/>
</dbReference>
<dbReference type="Gene3D" id="3.40.50.12780">
    <property type="entry name" value="N-terminal domain of ligase-like"/>
    <property type="match status" value="1"/>
</dbReference>
<dbReference type="InterPro" id="IPR042099">
    <property type="entry name" value="ANL_N_sf"/>
</dbReference>
<dbReference type="InterPro" id="IPR010071">
    <property type="entry name" value="AA_adenyl_dom"/>
</dbReference>
<dbReference type="KEGG" id="crx:CRECT_0597"/>
<evidence type="ECO:0000313" key="4">
    <source>
        <dbReference type="Proteomes" id="UP000502377"/>
    </source>
</evidence>
<dbReference type="NCBIfam" id="TIGR01733">
    <property type="entry name" value="AA-adenyl-dom"/>
    <property type="match status" value="1"/>
</dbReference>
<dbReference type="Pfam" id="PF00501">
    <property type="entry name" value="AMP-binding"/>
    <property type="match status" value="1"/>
</dbReference>
<reference evidence="3 4" key="1">
    <citation type="submission" date="2016-07" db="EMBL/GenBank/DDBJ databases">
        <title>Comparative genomics of the Campylobacter concisus group.</title>
        <authorList>
            <person name="Miller W.G."/>
            <person name="Yee E."/>
            <person name="Chapman M.H."/>
            <person name="Huynh S."/>
            <person name="Bono J.L."/>
            <person name="On S.L.W."/>
            <person name="StLeger J."/>
            <person name="Foster G."/>
            <person name="Parker C.T."/>
        </authorList>
    </citation>
    <scope>NUCLEOTIDE SEQUENCE [LARGE SCALE GENOMIC DNA]</scope>
    <source>
        <strain evidence="3 4">ATCC 33238</strain>
    </source>
</reference>
<dbReference type="GO" id="GO:0043041">
    <property type="term" value="P:amino acid activation for nonribosomal peptide biosynthetic process"/>
    <property type="evidence" value="ECO:0007669"/>
    <property type="project" value="TreeGrafter"/>
</dbReference>
<evidence type="ECO:0000313" key="3">
    <source>
        <dbReference type="EMBL" id="QCD46286.1"/>
    </source>
</evidence>
<feature type="domain" description="AMP-dependent synthetase/ligase" evidence="1">
    <location>
        <begin position="11"/>
        <end position="345"/>
    </location>
</feature>
<dbReference type="CDD" id="cd05930">
    <property type="entry name" value="A_NRPS"/>
    <property type="match status" value="1"/>
</dbReference>
<gene>
    <name evidence="3" type="ORF">CRECT_0597</name>
</gene>
<dbReference type="Proteomes" id="UP000502377">
    <property type="component" value="Chromosome"/>
</dbReference>
<dbReference type="GO" id="GO:0031177">
    <property type="term" value="F:phosphopantetheine binding"/>
    <property type="evidence" value="ECO:0007669"/>
    <property type="project" value="TreeGrafter"/>
</dbReference>
<dbReference type="EMBL" id="CP012543">
    <property type="protein sequence ID" value="QCD46286.1"/>
    <property type="molecule type" value="Genomic_DNA"/>
</dbReference>
<dbReference type="Gene3D" id="3.30.300.30">
    <property type="match status" value="1"/>
</dbReference>
<name>A0A6G5QLD0_CAMRE</name>
<dbReference type="PANTHER" id="PTHR45527">
    <property type="entry name" value="NONRIBOSOMAL PEPTIDE SYNTHETASE"/>
    <property type="match status" value="1"/>
</dbReference>
<proteinExistence type="predicted"/>
<dbReference type="PANTHER" id="PTHR45527:SF1">
    <property type="entry name" value="FATTY ACID SYNTHASE"/>
    <property type="match status" value="1"/>
</dbReference>
<dbReference type="GO" id="GO:0044550">
    <property type="term" value="P:secondary metabolite biosynthetic process"/>
    <property type="evidence" value="ECO:0007669"/>
    <property type="project" value="TreeGrafter"/>
</dbReference>
<evidence type="ECO:0000259" key="2">
    <source>
        <dbReference type="Pfam" id="PF13193"/>
    </source>
</evidence>
<dbReference type="SUPFAM" id="SSF56801">
    <property type="entry name" value="Acetyl-CoA synthetase-like"/>
    <property type="match status" value="1"/>
</dbReference>
<feature type="domain" description="AMP-binding enzyme C-terminal" evidence="2">
    <location>
        <begin position="401"/>
        <end position="475"/>
    </location>
</feature>
<dbReference type="Pfam" id="PF13193">
    <property type="entry name" value="AMP-binding_C"/>
    <property type="match status" value="1"/>
</dbReference>
<sequence>MSQDTIYSVFKDRVLKAPNALAVFDERRSLSAKELAALAESIAAKIPYGAKRIGIVMEHGVQMIGAILAVLKRGCSYIPVEPFFPEERIEFMMKDAGADAVLADARHSQKVDKFNLIEINDDVAMLGTNDECEAAPDDVAYVLYTSGSTNLPKGIAVTNKNVCAYARAFKSEFNINEADTMLQHSVCSFDIFVEEVFASLLNGAALAIPSNQTKSDIGALMKFVRKNNVTIISGFPYLLLEINGLAKIPKCLRLLISGGDVLRAKYVDKLLNKIDVYNTYGPSETTVCASYYRCNDAPALKDGTFPIGKAILGTRIEILNKKMQPVKEGETGEICISGEGVSAGYVGDRKAENRAFIRRADGSVIYRSGDLGYVLPDGNLAFLRRKDTQVMIFGKRVETTEVENVLCRCSQIKKAVVKAYVDEKNLSYLVAYVVFKEPHTTLSTLKKEMERFLPGYMIPEFFIAMNDIKVNQNGKIDAKALPVVLKEGNLDAREE</sequence>